<dbReference type="EMBL" id="SNYO01000001">
    <property type="protein sequence ID" value="TDQ64837.1"/>
    <property type="molecule type" value="Genomic_DNA"/>
</dbReference>
<comment type="caution">
    <text evidence="4">The sequence shown here is derived from an EMBL/GenBank/DDBJ whole genome shotgun (WGS) entry which is preliminary data.</text>
</comment>
<dbReference type="Pfam" id="PF13455">
    <property type="entry name" value="MUG113"/>
    <property type="match status" value="1"/>
</dbReference>
<dbReference type="Pfam" id="PF13250">
    <property type="entry name" value="SNIPE"/>
    <property type="match status" value="1"/>
</dbReference>
<sequence length="396" mass="44808">MVELREQADRALQESEAQQRRAKDELDSLRAELATVTAELQEAKQSVVETREAALLQEVGVYQYHHPLDDALAYKTELAKVRDLMKAMNLKDGGAVTGATDWTVNGSAAQGRAMVRETSKLMLRAYNAEADNLVRGLKPYKLQSACDRLNKVVATIEKLGKTVHIRVTPQYHALRLQELTLTADYLEKVAREKELEREEKARLREERRAQEEIERERSRLEKERQHYLNALSKLGDSGDTEAIERLRAELAEIDAAIEDVDYRAANIRAGYVYVISNIGAFGPDVVKIGMTRRLDPMDRVRELGDASVPFRFDVHALQFSKDAVGIESRLHAHFAARRVNQVNQRREFFYATPTEVREQLLSLAGDILTFEEDAEALEYRQSSRLTGRVATPSAAA</sequence>
<dbReference type="InterPro" id="IPR025280">
    <property type="entry name" value="SNIPE"/>
</dbReference>
<feature type="coiled-coil region" evidence="1">
    <location>
        <begin position="186"/>
        <end position="263"/>
    </location>
</feature>
<name>A0A4R6VQP8_9PSEU</name>
<proteinExistence type="predicted"/>
<evidence type="ECO:0000313" key="5">
    <source>
        <dbReference type="Proteomes" id="UP000295705"/>
    </source>
</evidence>
<reference evidence="4 5" key="1">
    <citation type="submission" date="2019-03" db="EMBL/GenBank/DDBJ databases">
        <title>Genomic Encyclopedia of Type Strains, Phase IV (KMG-IV): sequencing the most valuable type-strain genomes for metagenomic binning, comparative biology and taxonomic classification.</title>
        <authorList>
            <person name="Goeker M."/>
        </authorList>
    </citation>
    <scope>NUCLEOTIDE SEQUENCE [LARGE SCALE GENOMIC DNA]</scope>
    <source>
        <strain evidence="4 5">DSM 45775</strain>
    </source>
</reference>
<dbReference type="SMART" id="SM00974">
    <property type="entry name" value="T5orf172"/>
    <property type="match status" value="1"/>
</dbReference>
<evidence type="ECO:0000259" key="3">
    <source>
        <dbReference type="SMART" id="SM00974"/>
    </source>
</evidence>
<evidence type="ECO:0000256" key="1">
    <source>
        <dbReference type="SAM" id="Coils"/>
    </source>
</evidence>
<gene>
    <name evidence="4" type="ORF">EV188_10184</name>
</gene>
<protein>
    <submittedName>
        <fullName evidence="4">T5orf172 domain-containing protein</fullName>
    </submittedName>
</protein>
<evidence type="ECO:0000256" key="2">
    <source>
        <dbReference type="SAM" id="MobiDB-lite"/>
    </source>
</evidence>
<accession>A0A4R6VQP8</accession>
<feature type="region of interest" description="Disordered" evidence="2">
    <location>
        <begin position="1"/>
        <end position="24"/>
    </location>
</feature>
<dbReference type="InterPro" id="IPR018306">
    <property type="entry name" value="Phage_T5_Orf172_DNA-bd"/>
</dbReference>
<dbReference type="Proteomes" id="UP000295705">
    <property type="component" value="Unassembled WGS sequence"/>
</dbReference>
<dbReference type="AlphaFoldDB" id="A0A4R6VQP8"/>
<evidence type="ECO:0000313" key="4">
    <source>
        <dbReference type="EMBL" id="TDQ64837.1"/>
    </source>
</evidence>
<feature type="domain" description="Bacteriophage T5 Orf172 DNA-binding" evidence="3">
    <location>
        <begin position="280"/>
        <end position="363"/>
    </location>
</feature>
<keyword evidence="1" id="KW-0175">Coiled coil</keyword>
<keyword evidence="5" id="KW-1185">Reference proteome</keyword>
<organism evidence="4 5">
    <name type="scientific">Actinomycetospora succinea</name>
    <dbReference type="NCBI Taxonomy" id="663603"/>
    <lineage>
        <taxon>Bacteria</taxon>
        <taxon>Bacillati</taxon>
        <taxon>Actinomycetota</taxon>
        <taxon>Actinomycetes</taxon>
        <taxon>Pseudonocardiales</taxon>
        <taxon>Pseudonocardiaceae</taxon>
        <taxon>Actinomycetospora</taxon>
    </lineage>
</organism>